<dbReference type="Proteomes" id="UP000276133">
    <property type="component" value="Unassembled WGS sequence"/>
</dbReference>
<reference evidence="1 2" key="1">
    <citation type="journal article" date="2018" name="Sci. Rep.">
        <title>Genomic signatures of local adaptation to the degree of environmental predictability in rotifers.</title>
        <authorList>
            <person name="Franch-Gras L."/>
            <person name="Hahn C."/>
            <person name="Garcia-Roger E.M."/>
            <person name="Carmona M.J."/>
            <person name="Serra M."/>
            <person name="Gomez A."/>
        </authorList>
    </citation>
    <scope>NUCLEOTIDE SEQUENCE [LARGE SCALE GENOMIC DNA]</scope>
    <source>
        <strain evidence="1">HYR1</strain>
    </source>
</reference>
<evidence type="ECO:0000313" key="1">
    <source>
        <dbReference type="EMBL" id="RNA39139.1"/>
    </source>
</evidence>
<comment type="caution">
    <text evidence="1">The sequence shown here is derived from an EMBL/GenBank/DDBJ whole genome shotgun (WGS) entry which is preliminary data.</text>
</comment>
<keyword evidence="2" id="KW-1185">Reference proteome</keyword>
<organism evidence="1 2">
    <name type="scientific">Brachionus plicatilis</name>
    <name type="common">Marine rotifer</name>
    <name type="synonym">Brachionus muelleri</name>
    <dbReference type="NCBI Taxonomy" id="10195"/>
    <lineage>
        <taxon>Eukaryota</taxon>
        <taxon>Metazoa</taxon>
        <taxon>Spiralia</taxon>
        <taxon>Gnathifera</taxon>
        <taxon>Rotifera</taxon>
        <taxon>Eurotatoria</taxon>
        <taxon>Monogononta</taxon>
        <taxon>Pseudotrocha</taxon>
        <taxon>Ploima</taxon>
        <taxon>Brachionidae</taxon>
        <taxon>Brachionus</taxon>
    </lineage>
</organism>
<protein>
    <submittedName>
        <fullName evidence="1">Uncharacterized protein</fullName>
    </submittedName>
</protein>
<proteinExistence type="predicted"/>
<dbReference type="AlphaFoldDB" id="A0A3M7STV3"/>
<sequence>FSQNLLKVSMNKIQNTRSFKYLELCKKIWFTKKKTVIFRDEGSWSAVNWGLGPIRIYALLHVLKHIVDNIVAFCVRFVQIF</sequence>
<gene>
    <name evidence="1" type="ORF">BpHYR1_020510</name>
</gene>
<name>A0A3M7STV3_BRAPC</name>
<dbReference type="EMBL" id="REGN01000782">
    <property type="protein sequence ID" value="RNA39139.1"/>
    <property type="molecule type" value="Genomic_DNA"/>
</dbReference>
<feature type="non-terminal residue" evidence="1">
    <location>
        <position position="1"/>
    </location>
</feature>
<accession>A0A3M7STV3</accession>
<evidence type="ECO:0000313" key="2">
    <source>
        <dbReference type="Proteomes" id="UP000276133"/>
    </source>
</evidence>